<evidence type="ECO:0000256" key="1">
    <source>
        <dbReference type="ARBA" id="ARBA00004651"/>
    </source>
</evidence>
<evidence type="ECO:0000256" key="5">
    <source>
        <dbReference type="ARBA" id="ARBA00022989"/>
    </source>
</evidence>
<dbReference type="Proteomes" id="UP000184363">
    <property type="component" value="Unassembled WGS sequence"/>
</dbReference>
<reference evidence="9 10" key="1">
    <citation type="submission" date="2016-11" db="EMBL/GenBank/DDBJ databases">
        <authorList>
            <person name="Jaros S."/>
            <person name="Januszkiewicz K."/>
            <person name="Wedrychowicz H."/>
        </authorList>
    </citation>
    <scope>NUCLEOTIDE SEQUENCE [LARGE SCALE GENOMIC DNA]</scope>
    <source>
        <strain evidence="9 10">DSM 43832</strain>
    </source>
</reference>
<evidence type="ECO:0000256" key="3">
    <source>
        <dbReference type="ARBA" id="ARBA00022475"/>
    </source>
</evidence>
<keyword evidence="5 7" id="KW-1133">Transmembrane helix</keyword>
<keyword evidence="4 7" id="KW-0812">Transmembrane</keyword>
<dbReference type="STRING" id="1848.SAMN05443637_103132"/>
<proteinExistence type="inferred from homology"/>
<evidence type="ECO:0000256" key="6">
    <source>
        <dbReference type="ARBA" id="ARBA00023136"/>
    </source>
</evidence>
<keyword evidence="10" id="KW-1185">Reference proteome</keyword>
<organism evidence="9 10">
    <name type="scientific">Pseudonocardia thermophila</name>
    <dbReference type="NCBI Taxonomy" id="1848"/>
    <lineage>
        <taxon>Bacteria</taxon>
        <taxon>Bacillati</taxon>
        <taxon>Actinomycetota</taxon>
        <taxon>Actinomycetes</taxon>
        <taxon>Pseudonocardiales</taxon>
        <taxon>Pseudonocardiaceae</taxon>
        <taxon>Pseudonocardia</taxon>
    </lineage>
</organism>
<dbReference type="AlphaFoldDB" id="A0A1M6Q7F0"/>
<evidence type="ECO:0000256" key="4">
    <source>
        <dbReference type="ARBA" id="ARBA00022692"/>
    </source>
</evidence>
<name>A0A1M6Q7F0_PSETH</name>
<dbReference type="EMBL" id="FRAP01000003">
    <property type="protein sequence ID" value="SHK16037.1"/>
    <property type="molecule type" value="Genomic_DNA"/>
</dbReference>
<feature type="transmembrane region" description="Helical" evidence="7">
    <location>
        <begin position="120"/>
        <end position="141"/>
    </location>
</feature>
<dbReference type="GO" id="GO:0005886">
    <property type="term" value="C:plasma membrane"/>
    <property type="evidence" value="ECO:0007669"/>
    <property type="project" value="UniProtKB-SubCell"/>
</dbReference>
<dbReference type="Pfam" id="PF03458">
    <property type="entry name" value="Gly_transporter"/>
    <property type="match status" value="2"/>
</dbReference>
<dbReference type="OrthoDB" id="9791874at2"/>
<dbReference type="PANTHER" id="PTHR30506">
    <property type="entry name" value="INNER MEMBRANE PROTEIN"/>
    <property type="match status" value="1"/>
</dbReference>
<accession>A0A1M6Q7F0</accession>
<comment type="similarity">
    <text evidence="2">Belongs to the UPF0126 family.</text>
</comment>
<feature type="transmembrane region" description="Helical" evidence="7">
    <location>
        <begin position="175"/>
        <end position="195"/>
    </location>
</feature>
<evidence type="ECO:0000259" key="8">
    <source>
        <dbReference type="Pfam" id="PF03458"/>
    </source>
</evidence>
<feature type="transmembrane region" description="Helical" evidence="7">
    <location>
        <begin position="34"/>
        <end position="55"/>
    </location>
</feature>
<dbReference type="PANTHER" id="PTHR30506:SF3">
    <property type="entry name" value="UPF0126 INNER MEMBRANE PROTEIN YADS-RELATED"/>
    <property type="match status" value="1"/>
</dbReference>
<dbReference type="InterPro" id="IPR005115">
    <property type="entry name" value="Gly_transporter"/>
</dbReference>
<evidence type="ECO:0000256" key="2">
    <source>
        <dbReference type="ARBA" id="ARBA00008193"/>
    </source>
</evidence>
<evidence type="ECO:0000313" key="10">
    <source>
        <dbReference type="Proteomes" id="UP000184363"/>
    </source>
</evidence>
<keyword evidence="6 7" id="KW-0472">Membrane</keyword>
<sequence>MSADPPLLLVLDLLGVAVFAASGALAAVYAKLDVFGVVVLAAVTALGGGVLRDILLGINPPTTLQDWTFLSVPAVVGLLVFRWHPAVARLQRAVQLADAFGLALFVTTGTATAFSVGAPGVTAVLVGMITGIGGGVLRDVLLREIPTVLRREIYALAALLGAVVVVIGHELGLPSFPVALVGALLVAAVRVLALWRHWNAPVPR</sequence>
<dbReference type="RefSeq" id="WP_073455679.1">
    <property type="nucleotide sequence ID" value="NZ_FRAP01000003.1"/>
</dbReference>
<protein>
    <submittedName>
        <fullName evidence="9">Uncharacterized membrane protein YeiH</fullName>
    </submittedName>
</protein>
<feature type="domain" description="Glycine transporter" evidence="8">
    <location>
        <begin position="10"/>
        <end position="83"/>
    </location>
</feature>
<evidence type="ECO:0000256" key="7">
    <source>
        <dbReference type="SAM" id="Phobius"/>
    </source>
</evidence>
<keyword evidence="3" id="KW-1003">Cell membrane</keyword>
<comment type="subcellular location">
    <subcellularLocation>
        <location evidence="1">Cell membrane</location>
        <topology evidence="1">Multi-pass membrane protein</topology>
    </subcellularLocation>
</comment>
<evidence type="ECO:0000313" key="9">
    <source>
        <dbReference type="EMBL" id="SHK16037.1"/>
    </source>
</evidence>
<gene>
    <name evidence="9" type="ORF">SAMN05443637_103132</name>
</gene>
<feature type="domain" description="Glycine transporter" evidence="8">
    <location>
        <begin position="96"/>
        <end position="169"/>
    </location>
</feature>
<feature type="transmembrane region" description="Helical" evidence="7">
    <location>
        <begin position="6"/>
        <end position="27"/>
    </location>
</feature>
<feature type="transmembrane region" description="Helical" evidence="7">
    <location>
        <begin position="153"/>
        <end position="169"/>
    </location>
</feature>
<feature type="transmembrane region" description="Helical" evidence="7">
    <location>
        <begin position="67"/>
        <end position="84"/>
    </location>
</feature>